<dbReference type="HAMAP" id="MF_00909">
    <property type="entry name" value="FtsZ"/>
    <property type="match status" value="1"/>
</dbReference>
<evidence type="ECO:0000259" key="11">
    <source>
        <dbReference type="SMART" id="SM00864"/>
    </source>
</evidence>
<evidence type="ECO:0000256" key="1">
    <source>
        <dbReference type="ARBA" id="ARBA00009690"/>
    </source>
</evidence>
<dbReference type="SMART" id="SM00865">
    <property type="entry name" value="Tubulin_C"/>
    <property type="match status" value="1"/>
</dbReference>
<dbReference type="GO" id="GO:0051258">
    <property type="term" value="P:protein polymerization"/>
    <property type="evidence" value="ECO:0007669"/>
    <property type="project" value="UniProtKB-UniRule"/>
</dbReference>
<dbReference type="EMBL" id="CP048747">
    <property type="protein sequence ID" value="QIQ41808.1"/>
    <property type="molecule type" value="Genomic_DNA"/>
</dbReference>
<dbReference type="InterPro" id="IPR045061">
    <property type="entry name" value="FtsZ/CetZ"/>
</dbReference>
<dbReference type="AlphaFoldDB" id="A0A6G9JSR9"/>
<evidence type="ECO:0000256" key="3">
    <source>
        <dbReference type="ARBA" id="ARBA00022618"/>
    </source>
</evidence>
<dbReference type="PROSITE" id="PS01135">
    <property type="entry name" value="FTSZ_2"/>
    <property type="match status" value="1"/>
</dbReference>
<comment type="subcellular location">
    <subcellularLocation>
        <location evidence="8">Cytoplasm</location>
    </subcellularLocation>
    <text evidence="8">Assembles at midcell at the inner surface of the cytoplasmic membrane.</text>
</comment>
<dbReference type="GO" id="GO:0000917">
    <property type="term" value="P:division septum assembly"/>
    <property type="evidence" value="ECO:0007669"/>
    <property type="project" value="UniProtKB-KW"/>
</dbReference>
<evidence type="ECO:0000256" key="4">
    <source>
        <dbReference type="ARBA" id="ARBA00022741"/>
    </source>
</evidence>
<evidence type="ECO:0000313" key="13">
    <source>
        <dbReference type="EMBL" id="QIQ41808.1"/>
    </source>
</evidence>
<dbReference type="Gene3D" id="3.40.50.1440">
    <property type="entry name" value="Tubulin/FtsZ, GTPase domain"/>
    <property type="match status" value="1"/>
</dbReference>
<dbReference type="FunFam" id="3.40.50.1440:FF:000023">
    <property type="entry name" value="Cell division protein FtsZ"/>
    <property type="match status" value="1"/>
</dbReference>
<dbReference type="Proteomes" id="UP000503183">
    <property type="component" value="Chromosome"/>
</dbReference>
<protein>
    <recommendedName>
        <fullName evidence="8 9">Cell division protein FtsZ</fullName>
    </recommendedName>
</protein>
<evidence type="ECO:0000256" key="8">
    <source>
        <dbReference type="HAMAP-Rule" id="MF_00909"/>
    </source>
</evidence>
<evidence type="ECO:0000256" key="5">
    <source>
        <dbReference type="ARBA" id="ARBA00023134"/>
    </source>
</evidence>
<dbReference type="GO" id="GO:0003924">
    <property type="term" value="F:GTPase activity"/>
    <property type="evidence" value="ECO:0007669"/>
    <property type="project" value="UniProtKB-UniRule"/>
</dbReference>
<dbReference type="InterPro" id="IPR018316">
    <property type="entry name" value="Tubulin/FtsZ_2-layer-sand-dom"/>
</dbReference>
<feature type="binding site" evidence="8">
    <location>
        <position position="142"/>
    </location>
    <ligand>
        <name>GTP</name>
        <dbReference type="ChEBI" id="CHEBI:37565"/>
    </ligand>
</feature>
<dbReference type="CDD" id="cd02201">
    <property type="entry name" value="FtsZ_type1"/>
    <property type="match status" value="1"/>
</dbReference>
<gene>
    <name evidence="8 13" type="primary">ftsZ</name>
    <name evidence="13" type="ORF">G4A98_01050</name>
</gene>
<dbReference type="SUPFAM" id="SSF52490">
    <property type="entry name" value="Tubulin nucleotide-binding domain-like"/>
    <property type="match status" value="1"/>
</dbReference>
<dbReference type="Pfam" id="PF00091">
    <property type="entry name" value="Tubulin"/>
    <property type="match status" value="1"/>
</dbReference>
<feature type="binding site" evidence="8">
    <location>
        <begin position="20"/>
        <end position="24"/>
    </location>
    <ligand>
        <name>GTP</name>
        <dbReference type="ChEBI" id="CHEBI:37565"/>
    </ligand>
</feature>
<dbReference type="InterPro" id="IPR020805">
    <property type="entry name" value="Cell_div_FtsZ_CS"/>
</dbReference>
<sequence length="384" mass="41107">MFEPAELSNNAIIKVIGVGGGGGNAVEHMVRERIEGVEFFAINTDAQALRKIEVGQTIQIGNNITKGLGAGANPEIGRTSAEEDKELLKSALDGSDMVFIAAGMGGGTGTGAAPVVAEIAKELSILTVAVVTKPFNFEGKKRMIVAEQGIIELSKYVDSLITIPNDKLLKVLSRGISLLDAFSAANNVLKGAVQGIAELITRPGLMNVDFADVRTVMVEMGYAMMGTGISSGENRAEEAAEIAISSPLLEDIDLSGARGVLVNITAGFDLKLDEFETVGNTIRSFASDNATVVIGTSLDPDMNDSLRVTVVATGIGMEKDLDINSTKNKSSRETLMDYRYQYLNTSPTKINKQITKKEIKNSKEKINKEPEYLDIPSFLRKRAD</sequence>
<feature type="binding site" evidence="8">
    <location>
        <begin position="107"/>
        <end position="109"/>
    </location>
    <ligand>
        <name>GTP</name>
        <dbReference type="ChEBI" id="CHEBI:37565"/>
    </ligand>
</feature>
<accession>A0A6G9JSR9</accession>
<dbReference type="GO" id="GO:0043093">
    <property type="term" value="P:FtsZ-dependent cytokinesis"/>
    <property type="evidence" value="ECO:0007669"/>
    <property type="project" value="UniProtKB-UniRule"/>
</dbReference>
<dbReference type="InterPro" id="IPR008280">
    <property type="entry name" value="Tub_FtsZ_C"/>
</dbReference>
<dbReference type="InterPro" id="IPR036525">
    <property type="entry name" value="Tubulin/FtsZ_GTPase_sf"/>
</dbReference>
<dbReference type="PROSITE" id="PS01134">
    <property type="entry name" value="FTSZ_1"/>
    <property type="match status" value="1"/>
</dbReference>
<dbReference type="InterPro" id="IPR003008">
    <property type="entry name" value="Tubulin_FtsZ_GTPase"/>
</dbReference>
<organism evidence="13 14">
    <name type="scientific">Buchnera aphidicola</name>
    <name type="common">Microlophium carnosum</name>
    <dbReference type="NCBI Taxonomy" id="2708354"/>
    <lineage>
        <taxon>Bacteria</taxon>
        <taxon>Pseudomonadati</taxon>
        <taxon>Pseudomonadota</taxon>
        <taxon>Gammaproteobacteria</taxon>
        <taxon>Enterobacterales</taxon>
        <taxon>Erwiniaceae</taxon>
        <taxon>Buchnera</taxon>
    </lineage>
</organism>
<name>A0A6G9JSR9_9GAMM</name>
<dbReference type="PRINTS" id="PR00423">
    <property type="entry name" value="CELLDVISFTSZ"/>
</dbReference>
<feature type="domain" description="Tubulin/FtsZ 2-layer sandwich" evidence="12">
    <location>
        <begin position="206"/>
        <end position="324"/>
    </location>
</feature>
<dbReference type="PANTHER" id="PTHR30314">
    <property type="entry name" value="CELL DIVISION PROTEIN FTSZ-RELATED"/>
    <property type="match status" value="1"/>
</dbReference>
<proteinExistence type="inferred from homology"/>
<keyword evidence="5 8" id="KW-0342">GTP-binding</keyword>
<feature type="binding site" evidence="8">
    <location>
        <position position="186"/>
    </location>
    <ligand>
        <name>GTP</name>
        <dbReference type="ChEBI" id="CHEBI:37565"/>
    </ligand>
</feature>
<dbReference type="FunFam" id="3.30.1330.20:FF:000004">
    <property type="entry name" value="Cell division protein FtsZ"/>
    <property type="match status" value="1"/>
</dbReference>
<evidence type="ECO:0000256" key="2">
    <source>
        <dbReference type="ARBA" id="ARBA00022490"/>
    </source>
</evidence>
<dbReference type="GO" id="GO:0032153">
    <property type="term" value="C:cell division site"/>
    <property type="evidence" value="ECO:0007669"/>
    <property type="project" value="UniProtKB-UniRule"/>
</dbReference>
<dbReference type="GO" id="GO:0005525">
    <property type="term" value="F:GTP binding"/>
    <property type="evidence" value="ECO:0007669"/>
    <property type="project" value="UniProtKB-UniRule"/>
</dbReference>
<evidence type="ECO:0000256" key="6">
    <source>
        <dbReference type="ARBA" id="ARBA00023210"/>
    </source>
</evidence>
<dbReference type="Gene3D" id="3.30.1330.20">
    <property type="entry name" value="Tubulin/FtsZ, C-terminal domain"/>
    <property type="match status" value="1"/>
</dbReference>
<evidence type="ECO:0000256" key="7">
    <source>
        <dbReference type="ARBA" id="ARBA00023306"/>
    </source>
</evidence>
<dbReference type="SUPFAM" id="SSF55307">
    <property type="entry name" value="Tubulin C-terminal domain-like"/>
    <property type="match status" value="1"/>
</dbReference>
<dbReference type="InterPro" id="IPR024757">
    <property type="entry name" value="FtsZ_C"/>
</dbReference>
<evidence type="ECO:0000256" key="10">
    <source>
        <dbReference type="RuleBase" id="RU000631"/>
    </source>
</evidence>
<dbReference type="GO" id="GO:0005737">
    <property type="term" value="C:cytoplasm"/>
    <property type="evidence" value="ECO:0007669"/>
    <property type="project" value="UniProtKB-SubCell"/>
</dbReference>
<dbReference type="InterPro" id="IPR000158">
    <property type="entry name" value="Cell_div_FtsZ"/>
</dbReference>
<comment type="subunit">
    <text evidence="8">Homodimer. Polymerizes to form a dynamic ring structure in a strictly GTP-dependent manner. Interacts directly with several other division proteins.</text>
</comment>
<dbReference type="SMART" id="SM00864">
    <property type="entry name" value="Tubulin"/>
    <property type="match status" value="1"/>
</dbReference>
<keyword evidence="3 8" id="KW-0132">Cell division</keyword>
<feature type="domain" description="Tubulin/FtsZ GTPase" evidence="11">
    <location>
        <begin position="12"/>
        <end position="204"/>
    </location>
</feature>
<evidence type="ECO:0000259" key="12">
    <source>
        <dbReference type="SMART" id="SM00865"/>
    </source>
</evidence>
<dbReference type="InterPro" id="IPR037103">
    <property type="entry name" value="Tubulin/FtsZ-like_C"/>
</dbReference>
<keyword evidence="7 8" id="KW-0131">Cell cycle</keyword>
<dbReference type="NCBIfam" id="TIGR00065">
    <property type="entry name" value="ftsZ"/>
    <property type="match status" value="1"/>
</dbReference>
<dbReference type="PANTHER" id="PTHR30314:SF3">
    <property type="entry name" value="MITOCHONDRIAL DIVISION PROTEIN FSZA"/>
    <property type="match status" value="1"/>
</dbReference>
<keyword evidence="6 8" id="KW-0717">Septation</keyword>
<dbReference type="Pfam" id="PF12327">
    <property type="entry name" value="FtsZ_C"/>
    <property type="match status" value="1"/>
</dbReference>
<comment type="similarity">
    <text evidence="1 8 10">Belongs to the FtsZ family.</text>
</comment>
<evidence type="ECO:0000313" key="14">
    <source>
        <dbReference type="Proteomes" id="UP000503183"/>
    </source>
</evidence>
<keyword evidence="2 8" id="KW-0963">Cytoplasm</keyword>
<evidence type="ECO:0000256" key="9">
    <source>
        <dbReference type="NCBIfam" id="TIGR00065"/>
    </source>
</evidence>
<reference evidence="13 14" key="1">
    <citation type="submission" date="2020-04" db="EMBL/GenBank/DDBJ databases">
        <title>Parallel evolution in the integration of a co-obligate aphid symbiosis.</title>
        <authorList>
            <person name="Monnin D."/>
            <person name="Jackson R."/>
            <person name="Kiers E.T."/>
            <person name="Bunker M."/>
            <person name="Ellers J."/>
            <person name="Henry L.M."/>
        </authorList>
    </citation>
    <scope>NUCLEOTIDE SEQUENCE [LARGE SCALE GENOMIC DNA]</scope>
    <source>
        <strain evidence="13">MCAR-56B</strain>
    </source>
</reference>
<feature type="binding site" evidence="8">
    <location>
        <position position="138"/>
    </location>
    <ligand>
        <name>GTP</name>
        <dbReference type="ChEBI" id="CHEBI:37565"/>
    </ligand>
</feature>
<keyword evidence="4 8" id="KW-0547">Nucleotide-binding</keyword>
<comment type="function">
    <text evidence="8 10">Essential cell division protein that forms a contractile ring structure (Z ring) at the future cell division site. The regulation of the ring assembly controls the timing and the location of cell division. One of the functions of the FtsZ ring is to recruit other cell division proteins to the septum to produce a new cell wall between the dividing cells. Binds GTP and shows GTPase activity.</text>
</comment>